<sequence length="184" mass="19674">MHFLSLLGALLLLIVSVIAEVSTDVFYWPVGAIQPSILARIAYDPASLKSELLSYHPPTDARDGLVRVGLYTSTTTNSKQWIGSLVSVASLVGEDQPTLRLHLGPAGDVYHISASSTGAKATGPQVELVSSQPGAQPHLNRPVIVNPDGGNTEEVVEKSFLQKYWWVFLIMAFVSMSGSAEGQG</sequence>
<feature type="chain" id="PRO_5010733397" description="ER membrane protein complex subunit 10" evidence="1">
    <location>
        <begin position="20"/>
        <end position="184"/>
    </location>
</feature>
<protein>
    <recommendedName>
        <fullName evidence="4">ER membrane protein complex subunit 10</fullName>
    </recommendedName>
</protein>
<accession>A0A1V6NUX4</accession>
<evidence type="ECO:0000256" key="1">
    <source>
        <dbReference type="SAM" id="SignalP"/>
    </source>
</evidence>
<reference evidence="3" key="1">
    <citation type="journal article" date="2017" name="Nat. Microbiol.">
        <title>Global analysis of biosynthetic gene clusters reveals vast potential of secondary metabolite production in Penicillium species.</title>
        <authorList>
            <person name="Nielsen J.C."/>
            <person name="Grijseels S."/>
            <person name="Prigent S."/>
            <person name="Ji B."/>
            <person name="Dainat J."/>
            <person name="Nielsen K.F."/>
            <person name="Frisvad J.C."/>
            <person name="Workman M."/>
            <person name="Nielsen J."/>
        </authorList>
    </citation>
    <scope>NUCLEOTIDE SEQUENCE [LARGE SCALE GENOMIC DNA]</scope>
    <source>
        <strain evidence="3">IBT 11843</strain>
    </source>
</reference>
<dbReference type="EMBL" id="MDYL01000034">
    <property type="protein sequence ID" value="OQD68548.1"/>
    <property type="molecule type" value="Genomic_DNA"/>
</dbReference>
<keyword evidence="3" id="KW-1185">Reference proteome</keyword>
<keyword evidence="1" id="KW-0732">Signal</keyword>
<feature type="signal peptide" evidence="1">
    <location>
        <begin position="1"/>
        <end position="19"/>
    </location>
</feature>
<dbReference type="PANTHER" id="PTHR39219:SF1">
    <property type="entry name" value="ER MEMBRANE PROTEIN COMPLEX SUBUNIT 10"/>
    <property type="match status" value="1"/>
</dbReference>
<evidence type="ECO:0008006" key="4">
    <source>
        <dbReference type="Google" id="ProtNLM"/>
    </source>
</evidence>
<dbReference type="AlphaFoldDB" id="A0A1V6NUX4"/>
<dbReference type="Proteomes" id="UP000191522">
    <property type="component" value="Unassembled WGS sequence"/>
</dbReference>
<dbReference type="PANTHER" id="PTHR39219">
    <property type="entry name" value="ER MEMBRANE PROTEIN COMPLEX SUBUNIT 10"/>
    <property type="match status" value="1"/>
</dbReference>
<comment type="caution">
    <text evidence="2">The sequence shown here is derived from an EMBL/GenBank/DDBJ whole genome shotgun (WGS) entry which is preliminary data.</text>
</comment>
<proteinExistence type="predicted"/>
<dbReference type="Pfam" id="PF21203">
    <property type="entry name" value="ECM10"/>
    <property type="match status" value="1"/>
</dbReference>
<organism evidence="2 3">
    <name type="scientific">Penicillium decumbens</name>
    <dbReference type="NCBI Taxonomy" id="69771"/>
    <lineage>
        <taxon>Eukaryota</taxon>
        <taxon>Fungi</taxon>
        <taxon>Dikarya</taxon>
        <taxon>Ascomycota</taxon>
        <taxon>Pezizomycotina</taxon>
        <taxon>Eurotiomycetes</taxon>
        <taxon>Eurotiomycetidae</taxon>
        <taxon>Eurotiales</taxon>
        <taxon>Aspergillaceae</taxon>
        <taxon>Penicillium</taxon>
    </lineage>
</organism>
<evidence type="ECO:0000313" key="3">
    <source>
        <dbReference type="Proteomes" id="UP000191522"/>
    </source>
</evidence>
<dbReference type="OMA" id="ADIFYWP"/>
<name>A0A1V6NUX4_PENDC</name>
<gene>
    <name evidence="2" type="ORF">PENDEC_c034G03720</name>
</gene>
<evidence type="ECO:0000313" key="2">
    <source>
        <dbReference type="EMBL" id="OQD68548.1"/>
    </source>
</evidence>
<dbReference type="OrthoDB" id="1894652at2759"/>